<keyword evidence="2" id="KW-0808">Transferase</keyword>
<dbReference type="GO" id="GO:0005524">
    <property type="term" value="F:ATP binding"/>
    <property type="evidence" value="ECO:0007669"/>
    <property type="project" value="InterPro"/>
</dbReference>
<keyword evidence="3" id="KW-1185">Reference proteome</keyword>
<dbReference type="InterPro" id="IPR000719">
    <property type="entry name" value="Prot_kinase_dom"/>
</dbReference>
<accession>A0A1B7N3B4</accession>
<dbReference type="STRING" id="1314800.A0A1B7N3B4"/>
<dbReference type="InParanoid" id="A0A1B7N3B4"/>
<dbReference type="Gene3D" id="1.10.510.10">
    <property type="entry name" value="Transferase(Phosphotransferase) domain 1"/>
    <property type="match status" value="1"/>
</dbReference>
<feature type="domain" description="Protein kinase" evidence="1">
    <location>
        <begin position="1"/>
        <end position="162"/>
    </location>
</feature>
<dbReference type="EMBL" id="KV448253">
    <property type="protein sequence ID" value="OAX39349.1"/>
    <property type="molecule type" value="Genomic_DNA"/>
</dbReference>
<dbReference type="PANTHER" id="PTHR44167:SF24">
    <property type="entry name" value="SERINE_THREONINE-PROTEIN KINASE CHK2"/>
    <property type="match status" value="1"/>
</dbReference>
<dbReference type="OrthoDB" id="6511923at2759"/>
<organism evidence="2 3">
    <name type="scientific">Rhizopogon vinicolor AM-OR11-026</name>
    <dbReference type="NCBI Taxonomy" id="1314800"/>
    <lineage>
        <taxon>Eukaryota</taxon>
        <taxon>Fungi</taxon>
        <taxon>Dikarya</taxon>
        <taxon>Basidiomycota</taxon>
        <taxon>Agaricomycotina</taxon>
        <taxon>Agaricomycetes</taxon>
        <taxon>Agaricomycetidae</taxon>
        <taxon>Boletales</taxon>
        <taxon>Suillineae</taxon>
        <taxon>Rhizopogonaceae</taxon>
        <taxon>Rhizopogon</taxon>
    </lineage>
</organism>
<dbReference type="InterPro" id="IPR011009">
    <property type="entry name" value="Kinase-like_dom_sf"/>
</dbReference>
<evidence type="ECO:0000259" key="1">
    <source>
        <dbReference type="PROSITE" id="PS50011"/>
    </source>
</evidence>
<dbReference type="AlphaFoldDB" id="A0A1B7N3B4"/>
<evidence type="ECO:0000313" key="2">
    <source>
        <dbReference type="EMBL" id="OAX39349.1"/>
    </source>
</evidence>
<dbReference type="SUPFAM" id="SSF56112">
    <property type="entry name" value="Protein kinase-like (PK-like)"/>
    <property type="match status" value="1"/>
</dbReference>
<dbReference type="SMART" id="SM00220">
    <property type="entry name" value="S_TKc"/>
    <property type="match status" value="1"/>
</dbReference>
<gene>
    <name evidence="2" type="ORF">K503DRAFT_95139</name>
</gene>
<proteinExistence type="predicted"/>
<protein>
    <submittedName>
        <fullName evidence="2">Kinase-like protein</fullName>
    </submittedName>
</protein>
<dbReference type="Pfam" id="PF00069">
    <property type="entry name" value="Pkinase"/>
    <property type="match status" value="1"/>
</dbReference>
<dbReference type="Proteomes" id="UP000092154">
    <property type="component" value="Unassembled WGS sequence"/>
</dbReference>
<keyword evidence="2" id="KW-0418">Kinase</keyword>
<evidence type="ECO:0000313" key="3">
    <source>
        <dbReference type="Proteomes" id="UP000092154"/>
    </source>
</evidence>
<reference evidence="2 3" key="1">
    <citation type="submission" date="2016-06" db="EMBL/GenBank/DDBJ databases">
        <title>Comparative genomics of the ectomycorrhizal sister species Rhizopogon vinicolor and Rhizopogon vesiculosus (Basidiomycota: Boletales) reveals a divergence of the mating type B locus.</title>
        <authorList>
            <consortium name="DOE Joint Genome Institute"/>
            <person name="Mujic A.B."/>
            <person name="Kuo A."/>
            <person name="Tritt A."/>
            <person name="Lipzen A."/>
            <person name="Chen C."/>
            <person name="Johnson J."/>
            <person name="Sharma A."/>
            <person name="Barry K."/>
            <person name="Grigoriev I.V."/>
            <person name="Spatafora J.W."/>
        </authorList>
    </citation>
    <scope>NUCLEOTIDE SEQUENCE [LARGE SCALE GENOMIC DNA]</scope>
    <source>
        <strain evidence="2 3">AM-OR11-026</strain>
    </source>
</reference>
<dbReference type="GO" id="GO:0004672">
    <property type="term" value="F:protein kinase activity"/>
    <property type="evidence" value="ECO:0007669"/>
    <property type="project" value="InterPro"/>
</dbReference>
<dbReference type="PANTHER" id="PTHR44167">
    <property type="entry name" value="OVARIAN-SPECIFIC SERINE/THREONINE-PROTEIN KINASE LOK-RELATED"/>
    <property type="match status" value="1"/>
</dbReference>
<sequence length="162" mass="18472">MIVTGQCDVTLQCQVFQAQDQTTGQVVAVKRSYVSLRLRAKRTIFQHEARVLQTLQGHPAIPLLYAVGRFEHFEYISMELSGPTIGDIQGQVLEVRKRIAAQLAVQMLSALEHMHSHDLVHRDMKTDDILLCPTDHRGIRLIDFGLARQRPIMCQEPYLVRV</sequence>
<name>A0A1B7N3B4_9AGAM</name>
<dbReference type="PROSITE" id="PS50011">
    <property type="entry name" value="PROTEIN_KINASE_DOM"/>
    <property type="match status" value="1"/>
</dbReference>